<comment type="caution">
    <text evidence="2">The sequence shown here is derived from an EMBL/GenBank/DDBJ whole genome shotgun (WGS) entry which is preliminary data.</text>
</comment>
<sequence length="263" mass="30394">MPQSQDRLFYRYFVHVIEGGSQSRVLHVQLLLILLNIGAGETFAVDLQIHRSEFKHLEHIRNPSPAIRIERSVQDYVFHLQWIRRGYDTNHTIGNRYSVVISRIDVFGRDCPAIALSMTQERHTEQQTVFFGKQCIALLQNTVPKTRSLHNTHQLHVMSLSGTLSGGFKFQDAQMKIPQNGPFHEGYVLNVFQRNGLLHLYQNSFFKPDRTLVQFAFQSFVIMTAPPLTNAQQPERQEENSKERNHQKKADVQNHVGLHKGIE</sequence>
<proteinExistence type="predicted"/>
<gene>
    <name evidence="2" type="ORF">COLO4_02567</name>
</gene>
<keyword evidence="3" id="KW-1185">Reference proteome</keyword>
<reference evidence="3" key="1">
    <citation type="submission" date="2013-09" db="EMBL/GenBank/DDBJ databases">
        <title>Corchorus olitorius genome sequencing.</title>
        <authorList>
            <person name="Alam M."/>
            <person name="Haque M.S."/>
            <person name="Islam M.S."/>
            <person name="Emdad E.M."/>
            <person name="Islam M.M."/>
            <person name="Ahmed B."/>
            <person name="Halim A."/>
            <person name="Hossen Q.M.M."/>
            <person name="Hossain M.Z."/>
            <person name="Ahmed R."/>
            <person name="Khan M.M."/>
            <person name="Islam R."/>
            <person name="Rashid M.M."/>
            <person name="Khan S.A."/>
            <person name="Rahman M.S."/>
            <person name="Alam M."/>
            <person name="Yahiya A.S."/>
            <person name="Khan M.S."/>
            <person name="Azam M.S."/>
            <person name="Haque T."/>
            <person name="Lashkar M.Z.H."/>
            <person name="Akhand A.I."/>
            <person name="Morshed G."/>
            <person name="Roy S."/>
            <person name="Uddin K.S."/>
            <person name="Rabeya T."/>
            <person name="Hossain A.S."/>
            <person name="Chowdhury A."/>
            <person name="Snigdha A.R."/>
            <person name="Mortoza M.S."/>
            <person name="Matin S.A."/>
            <person name="Hoque S.M.E."/>
            <person name="Islam M.K."/>
            <person name="Roy D.K."/>
            <person name="Haider R."/>
            <person name="Moosa M.M."/>
            <person name="Elias S.M."/>
            <person name="Hasan A.M."/>
            <person name="Jahan S."/>
            <person name="Shafiuddin M."/>
            <person name="Mahmood N."/>
            <person name="Shommy N.S."/>
        </authorList>
    </citation>
    <scope>NUCLEOTIDE SEQUENCE [LARGE SCALE GENOMIC DNA]</scope>
    <source>
        <strain evidence="3">cv. O-4</strain>
    </source>
</reference>
<dbReference type="AlphaFoldDB" id="A0A1R3L0U3"/>
<feature type="compositionally biased region" description="Basic and acidic residues" evidence="1">
    <location>
        <begin position="235"/>
        <end position="252"/>
    </location>
</feature>
<organism evidence="2 3">
    <name type="scientific">Corchorus olitorius</name>
    <dbReference type="NCBI Taxonomy" id="93759"/>
    <lineage>
        <taxon>Eukaryota</taxon>
        <taxon>Viridiplantae</taxon>
        <taxon>Streptophyta</taxon>
        <taxon>Embryophyta</taxon>
        <taxon>Tracheophyta</taxon>
        <taxon>Spermatophyta</taxon>
        <taxon>Magnoliopsida</taxon>
        <taxon>eudicotyledons</taxon>
        <taxon>Gunneridae</taxon>
        <taxon>Pentapetalae</taxon>
        <taxon>rosids</taxon>
        <taxon>malvids</taxon>
        <taxon>Malvales</taxon>
        <taxon>Malvaceae</taxon>
        <taxon>Grewioideae</taxon>
        <taxon>Apeibeae</taxon>
        <taxon>Corchorus</taxon>
    </lineage>
</organism>
<evidence type="ECO:0000313" key="3">
    <source>
        <dbReference type="Proteomes" id="UP000187203"/>
    </source>
</evidence>
<protein>
    <submittedName>
        <fullName evidence="2">Uncharacterized protein</fullName>
    </submittedName>
</protein>
<evidence type="ECO:0000313" key="2">
    <source>
        <dbReference type="EMBL" id="OMP12927.1"/>
    </source>
</evidence>
<evidence type="ECO:0000256" key="1">
    <source>
        <dbReference type="SAM" id="MobiDB-lite"/>
    </source>
</evidence>
<name>A0A1R3L0U3_9ROSI</name>
<accession>A0A1R3L0U3</accession>
<dbReference type="Proteomes" id="UP000187203">
    <property type="component" value="Unassembled WGS sequence"/>
</dbReference>
<dbReference type="EMBL" id="AWUE01005606">
    <property type="protein sequence ID" value="OMP12927.1"/>
    <property type="molecule type" value="Genomic_DNA"/>
</dbReference>
<feature type="region of interest" description="Disordered" evidence="1">
    <location>
        <begin position="228"/>
        <end position="263"/>
    </location>
</feature>